<protein>
    <submittedName>
        <fullName evidence="3">Deaminase</fullName>
    </submittedName>
</protein>
<dbReference type="EMBL" id="SDJR01000008">
    <property type="protein sequence ID" value="RXR24878.1"/>
    <property type="molecule type" value="Genomic_DNA"/>
</dbReference>
<dbReference type="InterPro" id="IPR050765">
    <property type="entry name" value="Riboflavin_Biosynth_HTPR"/>
</dbReference>
<dbReference type="SUPFAM" id="SSF53597">
    <property type="entry name" value="Dihydrofolate reductase-like"/>
    <property type="match status" value="1"/>
</dbReference>
<dbReference type="InterPro" id="IPR002734">
    <property type="entry name" value="RibDG_C"/>
</dbReference>
<dbReference type="GO" id="GO:0009231">
    <property type="term" value="P:riboflavin biosynthetic process"/>
    <property type="evidence" value="ECO:0007669"/>
    <property type="project" value="InterPro"/>
</dbReference>
<dbReference type="GO" id="GO:0008703">
    <property type="term" value="F:5-amino-6-(5-phosphoribosylamino)uracil reductase activity"/>
    <property type="evidence" value="ECO:0007669"/>
    <property type="project" value="InterPro"/>
</dbReference>
<reference evidence="4 5" key="1">
    <citation type="submission" date="2019-01" db="EMBL/GenBank/DDBJ databases">
        <title>Oerskovia turbata Genome sequencing and assembly.</title>
        <authorList>
            <person name="Dou T."/>
        </authorList>
    </citation>
    <scope>NUCLEOTIDE SEQUENCE [LARGE SCALE GENOMIC DNA]</scope>
    <source>
        <strain evidence="3 4">JCM12123</strain>
        <strain evidence="2 5">JCM3160</strain>
    </source>
</reference>
<accession>A0A4Q1KX72</accession>
<organism evidence="3 4">
    <name type="scientific">Oerskovia turbata</name>
    <dbReference type="NCBI Taxonomy" id="1713"/>
    <lineage>
        <taxon>Bacteria</taxon>
        <taxon>Bacillati</taxon>
        <taxon>Actinomycetota</taxon>
        <taxon>Actinomycetes</taxon>
        <taxon>Micrococcales</taxon>
        <taxon>Cellulomonadaceae</taxon>
        <taxon>Oerskovia</taxon>
    </lineage>
</organism>
<keyword evidence="5" id="KW-1185">Reference proteome</keyword>
<evidence type="ECO:0000313" key="2">
    <source>
        <dbReference type="EMBL" id="RXR24878.1"/>
    </source>
</evidence>
<proteinExistence type="predicted"/>
<dbReference type="Gene3D" id="3.40.430.10">
    <property type="entry name" value="Dihydrofolate Reductase, subunit A"/>
    <property type="match status" value="1"/>
</dbReference>
<dbReference type="PANTHER" id="PTHR38011">
    <property type="entry name" value="DIHYDROFOLATE REDUCTASE FAMILY PROTEIN (AFU_ORTHOLOGUE AFUA_8G06820)"/>
    <property type="match status" value="1"/>
</dbReference>
<evidence type="ECO:0000313" key="5">
    <source>
        <dbReference type="Proteomes" id="UP000290517"/>
    </source>
</evidence>
<dbReference type="RefSeq" id="WP_030151298.1">
    <property type="nucleotide sequence ID" value="NZ_JOFV01000007.1"/>
</dbReference>
<evidence type="ECO:0000313" key="4">
    <source>
        <dbReference type="Proteomes" id="UP000289805"/>
    </source>
</evidence>
<sequence length="186" mass="20300">MALLTCTGLMSLDGYVADASGAFGWSAPDEEVHAFVDDLERSVGTFLLGRRVYEVMRVWDDPAMLDDESPAVRDYARIWRDVDKVVYSTTLDDPGVVRTRVERTFDPVAARALVDAAEREVGIGGPTLAAQALAAGIVDELRVFVHPVIVGGGTSFYPAGVRLDLEVLDERCFAGGVVYTRYRVAR</sequence>
<dbReference type="EMBL" id="SDJQ01000009">
    <property type="protein sequence ID" value="RXR34918.1"/>
    <property type="molecule type" value="Genomic_DNA"/>
</dbReference>
<dbReference type="Proteomes" id="UP000289805">
    <property type="component" value="Unassembled WGS sequence"/>
</dbReference>
<evidence type="ECO:0000313" key="3">
    <source>
        <dbReference type="EMBL" id="RXR34918.1"/>
    </source>
</evidence>
<feature type="domain" description="Bacterial bifunctional deaminase-reductase C-terminal" evidence="1">
    <location>
        <begin position="4"/>
        <end position="166"/>
    </location>
</feature>
<name>A0A4Q1KX72_9CELL</name>
<dbReference type="OrthoDB" id="7949219at2"/>
<dbReference type="Pfam" id="PF01872">
    <property type="entry name" value="RibD_C"/>
    <property type="match status" value="1"/>
</dbReference>
<dbReference type="Proteomes" id="UP000290517">
    <property type="component" value="Unassembled WGS sequence"/>
</dbReference>
<dbReference type="AlphaFoldDB" id="A0A4Q1KX72"/>
<dbReference type="PANTHER" id="PTHR38011:SF11">
    <property type="entry name" value="2,5-DIAMINO-6-RIBOSYLAMINO-4(3H)-PYRIMIDINONE 5'-PHOSPHATE REDUCTASE"/>
    <property type="match status" value="1"/>
</dbReference>
<dbReference type="STRING" id="1713.GCA_000718325_01776"/>
<gene>
    <name evidence="2" type="ORF">EQW73_13730</name>
    <name evidence="3" type="ORF">EQW78_06850</name>
</gene>
<dbReference type="InterPro" id="IPR024072">
    <property type="entry name" value="DHFR-like_dom_sf"/>
</dbReference>
<comment type="caution">
    <text evidence="3">The sequence shown here is derived from an EMBL/GenBank/DDBJ whole genome shotgun (WGS) entry which is preliminary data.</text>
</comment>
<evidence type="ECO:0000259" key="1">
    <source>
        <dbReference type="Pfam" id="PF01872"/>
    </source>
</evidence>